<keyword evidence="5 6" id="KW-0472">Membrane</keyword>
<evidence type="ECO:0000256" key="1">
    <source>
        <dbReference type="ARBA" id="ARBA00004651"/>
    </source>
</evidence>
<feature type="domain" description="ABC3 transporter permease C-terminal" evidence="7">
    <location>
        <begin position="247"/>
        <end position="366"/>
    </location>
</feature>
<keyword evidence="2" id="KW-1003">Cell membrane</keyword>
<feature type="transmembrane region" description="Helical" evidence="6">
    <location>
        <begin position="728"/>
        <end position="749"/>
    </location>
</feature>
<comment type="subcellular location">
    <subcellularLocation>
        <location evidence="1">Cell membrane</location>
        <topology evidence="1">Multi-pass membrane protein</topology>
    </subcellularLocation>
</comment>
<evidence type="ECO:0000313" key="9">
    <source>
        <dbReference type="Proteomes" id="UP000184245"/>
    </source>
</evidence>
<keyword evidence="9" id="KW-1185">Reference proteome</keyword>
<protein>
    <submittedName>
        <fullName evidence="8">Putative ABC transport system permease protein</fullName>
    </submittedName>
</protein>
<organism evidence="8 9">
    <name type="scientific">Lactonifactor longoviformis DSM 17459</name>
    <dbReference type="NCBI Taxonomy" id="1122155"/>
    <lineage>
        <taxon>Bacteria</taxon>
        <taxon>Bacillati</taxon>
        <taxon>Bacillota</taxon>
        <taxon>Clostridia</taxon>
        <taxon>Eubacteriales</taxon>
        <taxon>Clostridiaceae</taxon>
        <taxon>Lactonifactor</taxon>
    </lineage>
</organism>
<feature type="transmembrane region" description="Helical" evidence="6">
    <location>
        <begin position="297"/>
        <end position="317"/>
    </location>
</feature>
<gene>
    <name evidence="8" type="ORF">SAMN02745158_02383</name>
</gene>
<evidence type="ECO:0000256" key="5">
    <source>
        <dbReference type="ARBA" id="ARBA00023136"/>
    </source>
</evidence>
<dbReference type="AlphaFoldDB" id="A0A1M4YH72"/>
<keyword evidence="3 6" id="KW-0812">Transmembrane</keyword>
<dbReference type="STRING" id="1122155.SAMN02745158_02383"/>
<accession>A0A1M4YH72</accession>
<name>A0A1M4YH72_9CLOT</name>
<dbReference type="InterPro" id="IPR003838">
    <property type="entry name" value="ABC3_permease_C"/>
</dbReference>
<feature type="transmembrane region" description="Helical" evidence="6">
    <location>
        <begin position="635"/>
        <end position="656"/>
    </location>
</feature>
<evidence type="ECO:0000256" key="3">
    <source>
        <dbReference type="ARBA" id="ARBA00022692"/>
    </source>
</evidence>
<sequence>MITAALCGFFILAAMLVSGAITIILTLSGSMDTLLASADASHFSQLHAGEVEQMELDDFVKENRRLVKAQQTTELLGINGANIYIGGQEQSEADSLMENSFVRQNQQFDYLLDTNNQVLQVSDGEIAVPIYHMQRYNLKPGDKVQVAAGNFARDFTIVAFLRDSLMNPSMINSKRFLVSDGDWELLREHLGDIEYLIEFQLYDTSRVRELETLYQDSNMPQKGTAMGYSLVKVINGMSDGIAAAVIIFIACLLVLIAALCLRFTMLTTIEEDYREIGVLKAIGISNQDIRKLYMVKYTLISAVACVVGYLLSLFAGNLFTANISLYMGRGKQTIWNWLLPVTGAGIVFGAIIVFCMLVLRRFRHISALEALRLGTAPDKGRKAGTYTLSHSRIKDVNLFLGVNEVLGHFRMYGLLCFVFALCTFLMIVPINLLNTLESSNFVTYMGAGKCDLRLDLQHTADMIARYKKTEEYLKKDGDVSKYGAMFTCTYKAANSNGTYDNMKVEIGDFDLFPLEYTKGSAPQKENEIALSSMNAKEYQKEPGDNLNLIVGGRERQMTVSGIYQDVTNGGKTAKAILPVDHEQVIWFTVNIDLKDGVSLEEKRLEYSETFHPAKVTDVTEYVEQTLGGVIDQLRLVVKSAFVLALAVAALITGMFFKMLMTKEARQTAVMKSLGFTVNHIMKQYLTRAVVILAAGVACGVLAANLLGGKLAGLLISGISDMRFVVNPLYTWLLCPLSLMLAVAAVMILCRKTVRSIHVMMAAE</sequence>
<dbReference type="Proteomes" id="UP000184245">
    <property type="component" value="Unassembled WGS sequence"/>
</dbReference>
<feature type="transmembrane region" description="Helical" evidence="6">
    <location>
        <begin position="412"/>
        <end position="433"/>
    </location>
</feature>
<keyword evidence="4 6" id="KW-1133">Transmembrane helix</keyword>
<feature type="transmembrane region" description="Helical" evidence="6">
    <location>
        <begin position="337"/>
        <end position="359"/>
    </location>
</feature>
<feature type="transmembrane region" description="Helical" evidence="6">
    <location>
        <begin position="241"/>
        <end position="261"/>
    </location>
</feature>
<dbReference type="PANTHER" id="PTHR30287">
    <property type="entry name" value="MEMBRANE COMPONENT OF PREDICTED ABC SUPERFAMILY METABOLITE UPTAKE TRANSPORTER"/>
    <property type="match status" value="1"/>
</dbReference>
<dbReference type="Pfam" id="PF02687">
    <property type="entry name" value="FtsX"/>
    <property type="match status" value="2"/>
</dbReference>
<feature type="domain" description="ABC3 transporter permease C-terminal" evidence="7">
    <location>
        <begin position="640"/>
        <end position="752"/>
    </location>
</feature>
<dbReference type="EMBL" id="FQVI01000011">
    <property type="protein sequence ID" value="SHF05127.1"/>
    <property type="molecule type" value="Genomic_DNA"/>
</dbReference>
<reference evidence="8 9" key="1">
    <citation type="submission" date="2016-11" db="EMBL/GenBank/DDBJ databases">
        <authorList>
            <person name="Jaros S."/>
            <person name="Januszkiewicz K."/>
            <person name="Wedrychowicz H."/>
        </authorList>
    </citation>
    <scope>NUCLEOTIDE SEQUENCE [LARGE SCALE GENOMIC DNA]</scope>
    <source>
        <strain evidence="8 9">DSM 17459</strain>
    </source>
</reference>
<feature type="transmembrane region" description="Helical" evidence="6">
    <location>
        <begin position="688"/>
        <end position="708"/>
    </location>
</feature>
<evidence type="ECO:0000256" key="2">
    <source>
        <dbReference type="ARBA" id="ARBA00022475"/>
    </source>
</evidence>
<dbReference type="PANTHER" id="PTHR30287:SF2">
    <property type="entry name" value="BLL1001 PROTEIN"/>
    <property type="match status" value="1"/>
</dbReference>
<evidence type="ECO:0000256" key="4">
    <source>
        <dbReference type="ARBA" id="ARBA00022989"/>
    </source>
</evidence>
<evidence type="ECO:0000259" key="7">
    <source>
        <dbReference type="Pfam" id="PF02687"/>
    </source>
</evidence>
<evidence type="ECO:0000313" key="8">
    <source>
        <dbReference type="EMBL" id="SHF05127.1"/>
    </source>
</evidence>
<proteinExistence type="predicted"/>
<evidence type="ECO:0000256" key="6">
    <source>
        <dbReference type="SAM" id="Phobius"/>
    </source>
</evidence>
<dbReference type="InterPro" id="IPR038766">
    <property type="entry name" value="Membrane_comp_ABC_pdt"/>
</dbReference>
<dbReference type="GO" id="GO:0005886">
    <property type="term" value="C:plasma membrane"/>
    <property type="evidence" value="ECO:0007669"/>
    <property type="project" value="UniProtKB-SubCell"/>
</dbReference>